<evidence type="ECO:0000313" key="2">
    <source>
        <dbReference type="Proteomes" id="UP001153331"/>
    </source>
</evidence>
<sequence length="268" mass="29981">MKAIIKFIVCGMALCFAAPAYAAPPPLVEDMQPFNTSLHLNDNGTVSALGYDPSTQWQEWAAIEVWTGGSLRKPVNVGTVVGHELHTLVSETLNRICDSPFGKYCDNTSWQSLHTKYLKTPPAGVEETTTYFRTTSAQWANDRIRGIMINIVGRVLYAYTSQPLGTNCYEVPGQGRFCNVPRFVRVHLPDSSPANPGHANNWFLELWGDPSQFSQHGNLKPCGTRAAVDAQLDRYRGDIEEQFPSWRGHFRRDTRVIIDGYKVCSDEP</sequence>
<name>A0ACC2I4Q2_9PLEO</name>
<dbReference type="EMBL" id="JAPHNI010000513">
    <property type="protein sequence ID" value="KAJ8110314.1"/>
    <property type="molecule type" value="Genomic_DNA"/>
</dbReference>
<reference evidence="1" key="1">
    <citation type="submission" date="2022-11" db="EMBL/GenBank/DDBJ databases">
        <title>Genome Sequence of Boeremia exigua.</title>
        <authorList>
            <person name="Buettner E."/>
        </authorList>
    </citation>
    <scope>NUCLEOTIDE SEQUENCE</scope>
    <source>
        <strain evidence="1">CU02</strain>
    </source>
</reference>
<organism evidence="1 2">
    <name type="scientific">Boeremia exigua</name>
    <dbReference type="NCBI Taxonomy" id="749465"/>
    <lineage>
        <taxon>Eukaryota</taxon>
        <taxon>Fungi</taxon>
        <taxon>Dikarya</taxon>
        <taxon>Ascomycota</taxon>
        <taxon>Pezizomycotina</taxon>
        <taxon>Dothideomycetes</taxon>
        <taxon>Pleosporomycetidae</taxon>
        <taxon>Pleosporales</taxon>
        <taxon>Pleosporineae</taxon>
        <taxon>Didymellaceae</taxon>
        <taxon>Boeremia</taxon>
    </lineage>
</organism>
<accession>A0ACC2I4Q2</accession>
<keyword evidence="2" id="KW-1185">Reference proteome</keyword>
<protein>
    <submittedName>
        <fullName evidence="1">Uncharacterized protein</fullName>
    </submittedName>
</protein>
<evidence type="ECO:0000313" key="1">
    <source>
        <dbReference type="EMBL" id="KAJ8110314.1"/>
    </source>
</evidence>
<proteinExistence type="predicted"/>
<dbReference type="Proteomes" id="UP001153331">
    <property type="component" value="Unassembled WGS sequence"/>
</dbReference>
<comment type="caution">
    <text evidence="1">The sequence shown here is derived from an EMBL/GenBank/DDBJ whole genome shotgun (WGS) entry which is preliminary data.</text>
</comment>
<gene>
    <name evidence="1" type="ORF">OPT61_g6819</name>
</gene>